<name>A0A8E2ANT7_9APHY</name>
<dbReference type="AlphaFoldDB" id="A0A8E2ANT7"/>
<sequence>MTPRGPPPPAANELNDPPPSYSISDTDLAKLKDGFRTLIADHKDIQQLFKSVDTELEGTQQVDEVLKTDWDELRKRYNRVFRKSQRNAARCVTFLNAYVETLVPTSISPTPFDQKQFLLNKFLETIPIHEEEAEELESCFEDIVHDIEAFQLKVASVLRGKEEPIGAWAKFWNGVGEICVSIWKAVYNLLVKILRCFRLLLSHIKVVRLSCFAVSFSIELREYSVLGSDSGRSNQAIAAEVKEDCKLLAEKLCGFKGAWHLVWLNCSHLKTHVQMARTMNAAPTESAANFASDASLAKAAMVLVPLAECLRSYSEGKEPQ</sequence>
<reference evidence="2 3" key="1">
    <citation type="submission" date="2016-07" db="EMBL/GenBank/DDBJ databases">
        <title>Draft genome of the white-rot fungus Obba rivulosa 3A-2.</title>
        <authorList>
            <consortium name="DOE Joint Genome Institute"/>
            <person name="Miettinen O."/>
            <person name="Riley R."/>
            <person name="Acob R."/>
            <person name="Barry K."/>
            <person name="Cullen D."/>
            <person name="De Vries R."/>
            <person name="Hainaut M."/>
            <person name="Hatakka A."/>
            <person name="Henrissat B."/>
            <person name="Hilden K."/>
            <person name="Kuo R."/>
            <person name="Labutti K."/>
            <person name="Lipzen A."/>
            <person name="Makela M.R."/>
            <person name="Sandor L."/>
            <person name="Spatafora J.W."/>
            <person name="Grigoriev I.V."/>
            <person name="Hibbett D.S."/>
        </authorList>
    </citation>
    <scope>NUCLEOTIDE SEQUENCE [LARGE SCALE GENOMIC DNA]</scope>
    <source>
        <strain evidence="2 3">3A-2</strain>
    </source>
</reference>
<feature type="compositionally biased region" description="Pro residues" evidence="1">
    <location>
        <begin position="1"/>
        <end position="20"/>
    </location>
</feature>
<dbReference type="OrthoDB" id="2771500at2759"/>
<accession>A0A8E2ANT7</accession>
<dbReference type="EMBL" id="KV722478">
    <property type="protein sequence ID" value="OCH87623.1"/>
    <property type="molecule type" value="Genomic_DNA"/>
</dbReference>
<protein>
    <submittedName>
        <fullName evidence="2">Uncharacterized protein</fullName>
    </submittedName>
</protein>
<evidence type="ECO:0000313" key="3">
    <source>
        <dbReference type="Proteomes" id="UP000250043"/>
    </source>
</evidence>
<proteinExistence type="predicted"/>
<feature type="region of interest" description="Disordered" evidence="1">
    <location>
        <begin position="1"/>
        <end position="22"/>
    </location>
</feature>
<organism evidence="2 3">
    <name type="scientific">Obba rivulosa</name>
    <dbReference type="NCBI Taxonomy" id="1052685"/>
    <lineage>
        <taxon>Eukaryota</taxon>
        <taxon>Fungi</taxon>
        <taxon>Dikarya</taxon>
        <taxon>Basidiomycota</taxon>
        <taxon>Agaricomycotina</taxon>
        <taxon>Agaricomycetes</taxon>
        <taxon>Polyporales</taxon>
        <taxon>Gelatoporiaceae</taxon>
        <taxon>Obba</taxon>
    </lineage>
</organism>
<evidence type="ECO:0000256" key="1">
    <source>
        <dbReference type="SAM" id="MobiDB-lite"/>
    </source>
</evidence>
<evidence type="ECO:0000313" key="2">
    <source>
        <dbReference type="EMBL" id="OCH87623.1"/>
    </source>
</evidence>
<gene>
    <name evidence="2" type="ORF">OBBRIDRAFT_796009</name>
</gene>
<dbReference type="Proteomes" id="UP000250043">
    <property type="component" value="Unassembled WGS sequence"/>
</dbReference>
<keyword evidence="3" id="KW-1185">Reference proteome</keyword>